<protein>
    <submittedName>
        <fullName evidence="7">Uncharacterized protein</fullName>
    </submittedName>
</protein>
<evidence type="ECO:0000313" key="7">
    <source>
        <dbReference type="EMBL" id="KAL0432328.1"/>
    </source>
</evidence>
<keyword evidence="5 6" id="KW-0472">Membrane</keyword>
<evidence type="ECO:0000256" key="6">
    <source>
        <dbReference type="SAM" id="Phobius"/>
    </source>
</evidence>
<proteinExistence type="inferred from homology"/>
<gene>
    <name evidence="7" type="ORF">Slati_2567100</name>
</gene>
<evidence type="ECO:0000256" key="4">
    <source>
        <dbReference type="ARBA" id="ARBA00022989"/>
    </source>
</evidence>
<sequence length="239" mass="27999">MTKLIKRVPDCGNRTHNHYHRAYKTLASFARRGNPFSTTTLEKFLVLHDNHVNLLQELTSQHRKTKRRTKFIRLIKRGMTSFMVMACGALVIAFLVLAMHIATAGLMAAPGLVIICTLGLLMMKNETDEREWDVARLDEVVEQLDVAARGVYIMMNDFDTMSRLVRRLHDEMEHRKFVAEICVKKGKNEMLKEVIEREFQMHECSFLEQLEELEKQICLCFLDINRSRRLLVREMVKWC</sequence>
<dbReference type="PANTHER" id="PTHR31113:SF20">
    <property type="entry name" value="UPF0496 PROTEIN 2-RELATED"/>
    <property type="match status" value="1"/>
</dbReference>
<keyword evidence="3 6" id="KW-0812">Transmembrane</keyword>
<reference evidence="7" key="2">
    <citation type="journal article" date="2024" name="Plant">
        <title>Genomic evolution and insights into agronomic trait innovations of Sesamum species.</title>
        <authorList>
            <person name="Miao H."/>
            <person name="Wang L."/>
            <person name="Qu L."/>
            <person name="Liu H."/>
            <person name="Sun Y."/>
            <person name="Le M."/>
            <person name="Wang Q."/>
            <person name="Wei S."/>
            <person name="Zheng Y."/>
            <person name="Lin W."/>
            <person name="Duan Y."/>
            <person name="Cao H."/>
            <person name="Xiong S."/>
            <person name="Wang X."/>
            <person name="Wei L."/>
            <person name="Li C."/>
            <person name="Ma Q."/>
            <person name="Ju M."/>
            <person name="Zhao R."/>
            <person name="Li G."/>
            <person name="Mu C."/>
            <person name="Tian Q."/>
            <person name="Mei H."/>
            <person name="Zhang T."/>
            <person name="Gao T."/>
            <person name="Zhang H."/>
        </authorList>
    </citation>
    <scope>NUCLEOTIDE SEQUENCE</scope>
    <source>
        <strain evidence="7">KEN1</strain>
    </source>
</reference>
<name>A0AAW2VSY6_9LAMI</name>
<dbReference type="AlphaFoldDB" id="A0AAW2VSY6"/>
<reference evidence="7" key="1">
    <citation type="submission" date="2020-06" db="EMBL/GenBank/DDBJ databases">
        <authorList>
            <person name="Li T."/>
            <person name="Hu X."/>
            <person name="Zhang T."/>
            <person name="Song X."/>
            <person name="Zhang H."/>
            <person name="Dai N."/>
            <person name="Sheng W."/>
            <person name="Hou X."/>
            <person name="Wei L."/>
        </authorList>
    </citation>
    <scope>NUCLEOTIDE SEQUENCE</scope>
    <source>
        <strain evidence="7">KEN1</strain>
        <tissue evidence="7">Leaf</tissue>
    </source>
</reference>
<comment type="subcellular location">
    <subcellularLocation>
        <location evidence="1">Membrane</location>
    </subcellularLocation>
</comment>
<dbReference type="Pfam" id="PF05055">
    <property type="entry name" value="DUF677"/>
    <property type="match status" value="1"/>
</dbReference>
<comment type="similarity">
    <text evidence="2">Belongs to the UPF0496 family.</text>
</comment>
<keyword evidence="4 6" id="KW-1133">Transmembrane helix</keyword>
<evidence type="ECO:0000256" key="1">
    <source>
        <dbReference type="ARBA" id="ARBA00004370"/>
    </source>
</evidence>
<dbReference type="GO" id="GO:0016020">
    <property type="term" value="C:membrane"/>
    <property type="evidence" value="ECO:0007669"/>
    <property type="project" value="UniProtKB-SubCell"/>
</dbReference>
<dbReference type="PANTHER" id="PTHR31113">
    <property type="entry name" value="UPF0496 PROTEIN 3-RELATED"/>
    <property type="match status" value="1"/>
</dbReference>
<evidence type="ECO:0000256" key="3">
    <source>
        <dbReference type="ARBA" id="ARBA00022692"/>
    </source>
</evidence>
<feature type="transmembrane region" description="Helical" evidence="6">
    <location>
        <begin position="101"/>
        <end position="121"/>
    </location>
</feature>
<comment type="caution">
    <text evidence="7">The sequence shown here is derived from an EMBL/GenBank/DDBJ whole genome shotgun (WGS) entry which is preliminary data.</text>
</comment>
<feature type="transmembrane region" description="Helical" evidence="6">
    <location>
        <begin position="74"/>
        <end position="95"/>
    </location>
</feature>
<organism evidence="7">
    <name type="scientific">Sesamum latifolium</name>
    <dbReference type="NCBI Taxonomy" id="2727402"/>
    <lineage>
        <taxon>Eukaryota</taxon>
        <taxon>Viridiplantae</taxon>
        <taxon>Streptophyta</taxon>
        <taxon>Embryophyta</taxon>
        <taxon>Tracheophyta</taxon>
        <taxon>Spermatophyta</taxon>
        <taxon>Magnoliopsida</taxon>
        <taxon>eudicotyledons</taxon>
        <taxon>Gunneridae</taxon>
        <taxon>Pentapetalae</taxon>
        <taxon>asterids</taxon>
        <taxon>lamiids</taxon>
        <taxon>Lamiales</taxon>
        <taxon>Pedaliaceae</taxon>
        <taxon>Sesamum</taxon>
    </lineage>
</organism>
<dbReference type="EMBL" id="JACGWN010000009">
    <property type="protein sequence ID" value="KAL0432328.1"/>
    <property type="molecule type" value="Genomic_DNA"/>
</dbReference>
<accession>A0AAW2VSY6</accession>
<dbReference type="InterPro" id="IPR007749">
    <property type="entry name" value="DUF677"/>
</dbReference>
<evidence type="ECO:0000256" key="2">
    <source>
        <dbReference type="ARBA" id="ARBA00009074"/>
    </source>
</evidence>
<evidence type="ECO:0000256" key="5">
    <source>
        <dbReference type="ARBA" id="ARBA00023136"/>
    </source>
</evidence>